<dbReference type="PANTHER" id="PTHR42718">
    <property type="entry name" value="MAJOR FACILITATOR SUPERFAMILY MULTIDRUG TRANSPORTER MFSC"/>
    <property type="match status" value="1"/>
</dbReference>
<dbReference type="AlphaFoldDB" id="A0A255FYR4"/>
<evidence type="ECO:0000256" key="5">
    <source>
        <dbReference type="SAM" id="Phobius"/>
    </source>
</evidence>
<dbReference type="GO" id="GO:0022857">
    <property type="term" value="F:transmembrane transporter activity"/>
    <property type="evidence" value="ECO:0007669"/>
    <property type="project" value="InterPro"/>
</dbReference>
<dbReference type="EMBL" id="NMVO01000018">
    <property type="protein sequence ID" value="OYO08848.1"/>
    <property type="molecule type" value="Genomic_DNA"/>
</dbReference>
<evidence type="ECO:0000256" key="2">
    <source>
        <dbReference type="ARBA" id="ARBA00022692"/>
    </source>
</evidence>
<dbReference type="Proteomes" id="UP000215896">
    <property type="component" value="Unassembled WGS sequence"/>
</dbReference>
<keyword evidence="4 5" id="KW-0472">Membrane</keyword>
<feature type="transmembrane region" description="Helical" evidence="5">
    <location>
        <begin position="351"/>
        <end position="370"/>
    </location>
</feature>
<evidence type="ECO:0000256" key="4">
    <source>
        <dbReference type="ARBA" id="ARBA00023136"/>
    </source>
</evidence>
<keyword evidence="8" id="KW-1185">Reference proteome</keyword>
<sequence length="505" mass="52623">MMTGRKLRSNDTAPNAPQAPRPWLPFSVVVGAAILNLLDTSVTNIAAPSIEADLGGGNSFMQWLGSAYTLSLAAGLLVGGRLGDMFGRRAVYCAGMAGFVTASLICGLAMSPAMLVAARVLQGLSAAIVLPQSLGVIRTVFPVEKLSKAFAIYGPLTSLATLIGPVLAGVLVSADLFGWGWRSVFFVNVPIGIVLLAAGWLLLPTGRQSSVSSLDGLGALIAASAAVLLVYPLVEGRESGWPLWTWLSIGCALALFVVFARVQQRRDLRGHATLVAASLFRSRVFTGGLVLAAAVFSSMIGTGLVTAVFLQRSLGLSAISAALIVLPQAVGNLSGFFVANSKMLDRMGRGTLRLGIAIMILGILCLFATLHLTTITPENVWLLSPCLAVYGAGMGIFLSRFFTTVLTNVKPHEYGSASGTLNSVQQFSGSLGVAVLGTIYFATLGHSAPVAALTVTLLATLAFLTAAACAVSLLPKSRAAEHFLAPTARVIPTNAMTPINRRRTP</sequence>
<feature type="transmembrane region" description="Helical" evidence="5">
    <location>
        <begin position="450"/>
        <end position="474"/>
    </location>
</feature>
<dbReference type="InterPro" id="IPR020846">
    <property type="entry name" value="MFS_dom"/>
</dbReference>
<proteinExistence type="predicted"/>
<evidence type="ECO:0000259" key="6">
    <source>
        <dbReference type="PROSITE" id="PS50850"/>
    </source>
</evidence>
<keyword evidence="3 5" id="KW-1133">Transmembrane helix</keyword>
<comment type="subcellular location">
    <subcellularLocation>
        <location evidence="1">Cell membrane</location>
        <topology evidence="1">Multi-pass membrane protein</topology>
    </subcellularLocation>
</comment>
<feature type="transmembrane region" description="Helical" evidence="5">
    <location>
        <begin position="60"/>
        <end position="78"/>
    </location>
</feature>
<accession>A0A255FYR4</accession>
<dbReference type="InterPro" id="IPR011701">
    <property type="entry name" value="MFS"/>
</dbReference>
<dbReference type="InterPro" id="IPR036259">
    <property type="entry name" value="MFS_trans_sf"/>
</dbReference>
<protein>
    <submittedName>
        <fullName evidence="7">MFS transporter</fullName>
    </submittedName>
</protein>
<feature type="transmembrane region" description="Helical" evidence="5">
    <location>
        <begin position="316"/>
        <end position="339"/>
    </location>
</feature>
<dbReference type="PROSITE" id="PS50850">
    <property type="entry name" value="MFS"/>
    <property type="match status" value="1"/>
</dbReference>
<feature type="transmembrane region" description="Helical" evidence="5">
    <location>
        <begin position="243"/>
        <end position="263"/>
    </location>
</feature>
<feature type="transmembrane region" description="Helical" evidence="5">
    <location>
        <begin position="90"/>
        <end position="110"/>
    </location>
</feature>
<dbReference type="CDD" id="cd17321">
    <property type="entry name" value="MFS_MMR_MDR_like"/>
    <property type="match status" value="1"/>
</dbReference>
<evidence type="ECO:0000256" key="3">
    <source>
        <dbReference type="ARBA" id="ARBA00022989"/>
    </source>
</evidence>
<evidence type="ECO:0000313" key="7">
    <source>
        <dbReference type="EMBL" id="OYO08848.1"/>
    </source>
</evidence>
<feature type="transmembrane region" description="Helical" evidence="5">
    <location>
        <begin position="21"/>
        <end position="40"/>
    </location>
</feature>
<evidence type="ECO:0000313" key="8">
    <source>
        <dbReference type="Proteomes" id="UP000215896"/>
    </source>
</evidence>
<feature type="transmembrane region" description="Helical" evidence="5">
    <location>
        <begin position="184"/>
        <end position="202"/>
    </location>
</feature>
<dbReference type="Pfam" id="PF07690">
    <property type="entry name" value="MFS_1"/>
    <property type="match status" value="1"/>
</dbReference>
<evidence type="ECO:0000256" key="1">
    <source>
        <dbReference type="ARBA" id="ARBA00004651"/>
    </source>
</evidence>
<dbReference type="Gene3D" id="1.20.1250.20">
    <property type="entry name" value="MFS general substrate transporter like domains"/>
    <property type="match status" value="1"/>
</dbReference>
<dbReference type="GO" id="GO:0005886">
    <property type="term" value="C:plasma membrane"/>
    <property type="evidence" value="ECO:0007669"/>
    <property type="project" value="UniProtKB-SubCell"/>
</dbReference>
<dbReference type="SUPFAM" id="SSF103473">
    <property type="entry name" value="MFS general substrate transporter"/>
    <property type="match status" value="2"/>
</dbReference>
<organism evidence="7 8">
    <name type="scientific">Enemella evansiae</name>
    <dbReference type="NCBI Taxonomy" id="2016499"/>
    <lineage>
        <taxon>Bacteria</taxon>
        <taxon>Bacillati</taxon>
        <taxon>Actinomycetota</taxon>
        <taxon>Actinomycetes</taxon>
        <taxon>Propionibacteriales</taxon>
        <taxon>Propionibacteriaceae</taxon>
        <taxon>Enemella</taxon>
    </lineage>
</organism>
<gene>
    <name evidence="7" type="ORF">CGZ94_20365</name>
</gene>
<feature type="transmembrane region" description="Helical" evidence="5">
    <location>
        <begin position="382"/>
        <end position="403"/>
    </location>
</feature>
<feature type="transmembrane region" description="Helical" evidence="5">
    <location>
        <begin position="424"/>
        <end position="444"/>
    </location>
</feature>
<dbReference type="Gene3D" id="1.20.1720.10">
    <property type="entry name" value="Multidrug resistance protein D"/>
    <property type="match status" value="1"/>
</dbReference>
<keyword evidence="2 5" id="KW-0812">Transmembrane</keyword>
<reference evidence="7 8" key="1">
    <citation type="submission" date="2017-07" db="EMBL/GenBank/DDBJ databases">
        <title>Draft whole genome sequences of clinical Proprionibacteriaceae strains.</title>
        <authorList>
            <person name="Bernier A.-M."/>
            <person name="Bernard K."/>
            <person name="Domingo M.-C."/>
        </authorList>
    </citation>
    <scope>NUCLEOTIDE SEQUENCE [LARGE SCALE GENOMIC DNA]</scope>
    <source>
        <strain evidence="7 8">NML 030167</strain>
    </source>
</reference>
<name>A0A255FYR4_9ACTN</name>
<feature type="domain" description="Major facilitator superfamily (MFS) profile" evidence="6">
    <location>
        <begin position="25"/>
        <end position="478"/>
    </location>
</feature>
<comment type="caution">
    <text evidence="7">The sequence shown here is derived from an EMBL/GenBank/DDBJ whole genome shotgun (WGS) entry which is preliminary data.</text>
</comment>
<dbReference type="PANTHER" id="PTHR42718:SF39">
    <property type="entry name" value="ACTINORHODIN TRANSPORTER-RELATED"/>
    <property type="match status" value="1"/>
</dbReference>
<feature type="transmembrane region" description="Helical" evidence="5">
    <location>
        <begin position="284"/>
        <end position="310"/>
    </location>
</feature>
<feature type="transmembrane region" description="Helical" evidence="5">
    <location>
        <begin position="149"/>
        <end position="172"/>
    </location>
</feature>
<feature type="transmembrane region" description="Helical" evidence="5">
    <location>
        <begin position="214"/>
        <end position="231"/>
    </location>
</feature>
<feature type="transmembrane region" description="Helical" evidence="5">
    <location>
        <begin position="116"/>
        <end position="137"/>
    </location>
</feature>